<sequence>MQKTLDNKAKLLNEDGMSTIEYAMGSLAAAALAAVLYAVINGGQVSSAITSIITDALSNTPV</sequence>
<dbReference type="RefSeq" id="WP_070669696.1">
    <property type="nucleotide sequence ID" value="NZ_CP069533.1"/>
</dbReference>
<evidence type="ECO:0000313" key="2">
    <source>
        <dbReference type="EMBL" id="STC74051.1"/>
    </source>
</evidence>
<feature type="transmembrane region" description="Helical" evidence="1">
    <location>
        <begin position="20"/>
        <end position="40"/>
    </location>
</feature>
<keyword evidence="1" id="KW-1133">Transmembrane helix</keyword>
<dbReference type="Proteomes" id="UP000254287">
    <property type="component" value="Unassembled WGS sequence"/>
</dbReference>
<dbReference type="InterPro" id="IPR025338">
    <property type="entry name" value="DUF4244"/>
</dbReference>
<organism evidence="2 3">
    <name type="scientific">Corynebacterium minutissimum</name>
    <dbReference type="NCBI Taxonomy" id="38301"/>
    <lineage>
        <taxon>Bacteria</taxon>
        <taxon>Bacillati</taxon>
        <taxon>Actinomycetota</taxon>
        <taxon>Actinomycetes</taxon>
        <taxon>Mycobacteriales</taxon>
        <taxon>Corynebacteriaceae</taxon>
        <taxon>Corynebacterium</taxon>
    </lineage>
</organism>
<gene>
    <name evidence="2" type="ORF">NCTC10289_00247</name>
</gene>
<protein>
    <recommendedName>
        <fullName evidence="4">DUF4244 domain-containing protein</fullName>
    </recommendedName>
</protein>
<evidence type="ECO:0008006" key="4">
    <source>
        <dbReference type="Google" id="ProtNLM"/>
    </source>
</evidence>
<dbReference type="Pfam" id="PF14029">
    <property type="entry name" value="DUF4244"/>
    <property type="match status" value="1"/>
</dbReference>
<evidence type="ECO:0000256" key="1">
    <source>
        <dbReference type="SAM" id="Phobius"/>
    </source>
</evidence>
<reference evidence="2 3" key="1">
    <citation type="submission" date="2018-06" db="EMBL/GenBank/DDBJ databases">
        <authorList>
            <consortium name="Pathogen Informatics"/>
            <person name="Doyle S."/>
        </authorList>
    </citation>
    <scope>NUCLEOTIDE SEQUENCE [LARGE SCALE GENOMIC DNA]</scope>
    <source>
        <strain evidence="2 3">NCTC10289</strain>
    </source>
</reference>
<proteinExistence type="predicted"/>
<accession>A0A376CRY9</accession>
<dbReference type="AlphaFoldDB" id="A0A376CRY9"/>
<dbReference type="EMBL" id="UFXP01000001">
    <property type="protein sequence ID" value="STC74051.1"/>
    <property type="molecule type" value="Genomic_DNA"/>
</dbReference>
<name>A0A376CRY9_9CORY</name>
<evidence type="ECO:0000313" key="3">
    <source>
        <dbReference type="Proteomes" id="UP000254287"/>
    </source>
</evidence>
<keyword evidence="1" id="KW-0472">Membrane</keyword>
<keyword evidence="1" id="KW-0812">Transmembrane</keyword>